<reference evidence="2" key="1">
    <citation type="submission" date="2011-12" db="EMBL/GenBank/DDBJ databases">
        <title>Complete sequence of Methanoregula formicicum SMSP.</title>
        <authorList>
            <person name="Lucas S."/>
            <person name="Han J."/>
            <person name="Lapidus A."/>
            <person name="Cheng J.-F."/>
            <person name="Goodwin L."/>
            <person name="Pitluck S."/>
            <person name="Peters L."/>
            <person name="Ovchinnikova G."/>
            <person name="Teshima H."/>
            <person name="Detter J.C."/>
            <person name="Han C."/>
            <person name="Tapia R."/>
            <person name="Land M."/>
            <person name="Hauser L."/>
            <person name="Kyrpides N."/>
            <person name="Ivanova N."/>
            <person name="Pagani I."/>
            <person name="Imachi H."/>
            <person name="Tamaki H."/>
            <person name="Sekiguchi Y."/>
            <person name="Kamagata Y."/>
            <person name="Cadillo-Quiroz H."/>
            <person name="Zinder S."/>
            <person name="Liu W.-T."/>
            <person name="Woyke T."/>
        </authorList>
    </citation>
    <scope>NUCLEOTIDE SEQUENCE [LARGE SCALE GENOMIC DNA]</scope>
    <source>
        <strain evidence="2">DSM 22288 / NBRC 105244 / SMSP</strain>
    </source>
</reference>
<dbReference type="HOGENOM" id="CLU_193439_0_0_2"/>
<name>L0HIG8_METFS</name>
<evidence type="ECO:0000313" key="2">
    <source>
        <dbReference type="Proteomes" id="UP000010824"/>
    </source>
</evidence>
<dbReference type="Proteomes" id="UP000010824">
    <property type="component" value="Chromosome"/>
</dbReference>
<dbReference type="InParanoid" id="L0HIG8"/>
<dbReference type="KEGG" id="mfo:Metfor_2096"/>
<dbReference type="AlphaFoldDB" id="L0HIG8"/>
<evidence type="ECO:0000313" key="1">
    <source>
        <dbReference type="EMBL" id="AGB03103.1"/>
    </source>
</evidence>
<evidence type="ECO:0008006" key="3">
    <source>
        <dbReference type="Google" id="ProtNLM"/>
    </source>
</evidence>
<gene>
    <name evidence="1" type="ordered locus">Metfor_2096</name>
</gene>
<proteinExistence type="predicted"/>
<keyword evidence="2" id="KW-1185">Reference proteome</keyword>
<reference evidence="1 2" key="2">
    <citation type="journal article" date="2014" name="Genome Announc.">
        <title>Complete Genome Sequence of Methanoregula formicica SMSPT, a Mesophilic Hydrogenotrophic Methanogen Isolated from a Methanogenic Upflow Anaerobic Sludge Blanket Reactor.</title>
        <authorList>
            <person name="Yamamoto K."/>
            <person name="Tamaki H."/>
            <person name="Cadillo-Quiroz H."/>
            <person name="Imachi H."/>
            <person name="Kyrpides N."/>
            <person name="Woyke T."/>
            <person name="Goodwin L."/>
            <person name="Zinder S.H."/>
            <person name="Kamagata Y."/>
            <person name="Liu W.T."/>
        </authorList>
    </citation>
    <scope>NUCLEOTIDE SEQUENCE [LARGE SCALE GENOMIC DNA]</scope>
    <source>
        <strain evidence="2">DSM 22288 / NBRC 105244 / SMSP</strain>
    </source>
</reference>
<organism evidence="1 2">
    <name type="scientific">Methanoregula formicica (strain DSM 22288 / NBRC 105244 / SMSP)</name>
    <dbReference type="NCBI Taxonomy" id="593750"/>
    <lineage>
        <taxon>Archaea</taxon>
        <taxon>Methanobacteriati</taxon>
        <taxon>Methanobacteriota</taxon>
        <taxon>Stenosarchaea group</taxon>
        <taxon>Methanomicrobia</taxon>
        <taxon>Methanomicrobiales</taxon>
        <taxon>Methanoregulaceae</taxon>
        <taxon>Methanoregula</taxon>
    </lineage>
</organism>
<sequence>MLYCPRCKSREVFPETGGYIGSIYICKDCGYRGSFVLEVDSPEGIKDVEREERKHKKPVRSHTKEG</sequence>
<accession>L0HIG8</accession>
<dbReference type="STRING" id="593750.Metfor_2096"/>
<dbReference type="EMBL" id="CP003167">
    <property type="protein sequence ID" value="AGB03103.1"/>
    <property type="molecule type" value="Genomic_DNA"/>
</dbReference>
<protein>
    <recommendedName>
        <fullName evidence="3">TFIIB-type zinc ribbon-containing protein</fullName>
    </recommendedName>
</protein>
<dbReference type="eggNOG" id="arCOG06113">
    <property type="taxonomic scope" value="Archaea"/>
</dbReference>